<comment type="caution">
    <text evidence="1">The sequence shown here is derived from an EMBL/GenBank/DDBJ whole genome shotgun (WGS) entry which is preliminary data.</text>
</comment>
<keyword evidence="4" id="KW-1185">Reference proteome</keyword>
<name>A0A1C2IXH0_ACITH</name>
<organism evidence="1 3">
    <name type="scientific">Acidithiobacillus thiooxidans</name>
    <name type="common">Thiobacillus thiooxidans</name>
    <dbReference type="NCBI Taxonomy" id="930"/>
    <lineage>
        <taxon>Bacteria</taxon>
        <taxon>Pseudomonadati</taxon>
        <taxon>Pseudomonadota</taxon>
        <taxon>Acidithiobacillia</taxon>
        <taxon>Acidithiobacillales</taxon>
        <taxon>Acidithiobacillaceae</taxon>
        <taxon>Acidithiobacillus</taxon>
    </lineage>
</organism>
<evidence type="ECO:0000313" key="1">
    <source>
        <dbReference type="EMBL" id="OCX71312.1"/>
    </source>
</evidence>
<sequence>MPADIYQDRNEEHIVPATLPIELDKGLLNRSFYELEEAFEGQQGLADLVSSMAEKTASFRRLLLEEQQPLTETQMEHLVAQMFTARRKIWPLIEEQGAAKVGELMRDLLTGHGDLTQRMARFEEALPATGKVKRVIRDVAAEVLHFSDPERYPLMTRWVWDQGTTSGAIREFIRGGDYLTDFPFGESPEMFEGLRQWMRETLLELGVYRDVPYMVDIILAHQYSQYVRAMAEGFLRSDFGGQTDFTEQIRKLLGVEVQRRMGGSRIKRDDIH</sequence>
<evidence type="ECO:0000313" key="3">
    <source>
        <dbReference type="Proteomes" id="UP000094893"/>
    </source>
</evidence>
<dbReference type="EMBL" id="LWSA01000173">
    <property type="protein sequence ID" value="OCX71312.1"/>
    <property type="molecule type" value="Genomic_DNA"/>
</dbReference>
<dbReference type="STRING" id="930.GCA_002079865_04117"/>
<dbReference type="OrthoDB" id="5791859at2"/>
<dbReference type="Proteomes" id="UP000094893">
    <property type="component" value="Unassembled WGS sequence"/>
</dbReference>
<proteinExistence type="predicted"/>
<reference evidence="1 3" key="1">
    <citation type="journal article" date="2016" name="Int. J. Mol. Sci.">
        <title>Comparative genomics of the extreme acidophile Acidithiobacillus thiooxidans reveals intraspecific divergence and niche adaptation.</title>
        <authorList>
            <person name="Zhang X."/>
            <person name="Feng X."/>
            <person name="Tao J."/>
            <person name="Ma L."/>
            <person name="Xiao Y."/>
            <person name="Liang Y."/>
            <person name="Liu X."/>
            <person name="Yin H."/>
        </authorList>
    </citation>
    <scope>NUCLEOTIDE SEQUENCE [LARGE SCALE GENOMIC DNA]</scope>
    <source>
        <strain evidence="1 3">A02</strain>
        <strain evidence="2">DXS-W</strain>
    </source>
</reference>
<gene>
    <name evidence="2" type="ORF">A6M23_01410</name>
    <name evidence="1" type="ORF">A6P07_12460</name>
</gene>
<evidence type="ECO:0000313" key="4">
    <source>
        <dbReference type="Proteomes" id="UP000095008"/>
    </source>
</evidence>
<dbReference type="Proteomes" id="UP000095008">
    <property type="component" value="Unassembled WGS sequence"/>
</dbReference>
<evidence type="ECO:0000313" key="2">
    <source>
        <dbReference type="EMBL" id="OCX75732.1"/>
    </source>
</evidence>
<protein>
    <submittedName>
        <fullName evidence="1">Uncharacterized protein</fullName>
    </submittedName>
</protein>
<dbReference type="RefSeq" id="WP_010637281.1">
    <property type="nucleotide sequence ID" value="NZ_JABBDT010000106.1"/>
</dbReference>
<dbReference type="eggNOG" id="ENOG5030GTU">
    <property type="taxonomic scope" value="Bacteria"/>
</dbReference>
<dbReference type="EMBL" id="LWRY01000010">
    <property type="protein sequence ID" value="OCX75732.1"/>
    <property type="molecule type" value="Genomic_DNA"/>
</dbReference>
<dbReference type="AlphaFoldDB" id="A0A1C2IXH0"/>
<accession>A0A1C2IXH0</accession>